<dbReference type="Gene3D" id="3.40.630.30">
    <property type="match status" value="1"/>
</dbReference>
<evidence type="ECO:0000256" key="2">
    <source>
        <dbReference type="ARBA" id="ARBA00023315"/>
    </source>
</evidence>
<keyword evidence="7" id="KW-1185">Reference proteome</keyword>
<protein>
    <submittedName>
        <fullName evidence="5">GNAT family acetyltransferase</fullName>
    </submittedName>
</protein>
<keyword evidence="1 5" id="KW-0808">Transferase</keyword>
<dbReference type="CDD" id="cd04301">
    <property type="entry name" value="NAT_SF"/>
    <property type="match status" value="1"/>
</dbReference>
<name>A0A0K9YV11_9BACL</name>
<reference evidence="6" key="1">
    <citation type="submission" date="2015-07" db="EMBL/GenBank/DDBJ databases">
        <title>Genome sequencing project for genomic taxonomy and phylogenomics of Bacillus-like bacteria.</title>
        <authorList>
            <person name="Liu B."/>
            <person name="Wang J."/>
            <person name="Zhu Y."/>
            <person name="Liu G."/>
            <person name="Chen Q."/>
            <person name="Chen Z."/>
            <person name="Lan J."/>
            <person name="Che J."/>
            <person name="Ge C."/>
            <person name="Shi H."/>
            <person name="Pan Z."/>
            <person name="Liu X."/>
        </authorList>
    </citation>
    <scope>NUCLEOTIDE SEQUENCE [LARGE SCALE GENOMIC DNA]</scope>
    <source>
        <strain evidence="6">DSM 9887</strain>
    </source>
</reference>
<evidence type="ECO:0000313" key="7">
    <source>
        <dbReference type="Proteomes" id="UP000319578"/>
    </source>
</evidence>
<sequence length="294" mass="34210">MQEYTLVSDYRNNESLKESFNSLVMQTFKLDFRDWYDKGYWNDSYRPYSFVDKGKVIANASVNQMSVIINGETFKAIQIGTVMTDENYRNQGLAKQLMQHIMKEHAKSCDFMYLFANETVLDFYPRFGFTRLHESEFSVDLEKSSIQMNTDAKVKQLTIENDLSLLERFAKNRYVNTKILDVEQNESLLLFYFTVVFQESIFYLEELETIVLMEEEEGILRIFDIISLCAPNVEAVIASLVKETTKKVVFSFTPDFTIEGMTATIMQNDDDALFILSKKPLLKGNFMFPLTSHC</sequence>
<reference evidence="4 7" key="3">
    <citation type="submission" date="2019-06" db="EMBL/GenBank/DDBJ databases">
        <title>Whole genome shotgun sequence of Brevibacillus reuszeri NBRC 15719.</title>
        <authorList>
            <person name="Hosoyama A."/>
            <person name="Uohara A."/>
            <person name="Ohji S."/>
            <person name="Ichikawa N."/>
        </authorList>
    </citation>
    <scope>NUCLEOTIDE SEQUENCE [LARGE SCALE GENOMIC DNA]</scope>
    <source>
        <strain evidence="4 7">NBRC 15719</strain>
    </source>
</reference>
<gene>
    <name evidence="5" type="ORF">ADS79_11905</name>
    <name evidence="4" type="ORF">BRE01_41310</name>
</gene>
<evidence type="ECO:0000313" key="4">
    <source>
        <dbReference type="EMBL" id="GED70429.1"/>
    </source>
</evidence>
<keyword evidence="2" id="KW-0012">Acyltransferase</keyword>
<dbReference type="AlphaFoldDB" id="A0A0K9YV11"/>
<feature type="domain" description="N-acetyltransferase" evidence="3">
    <location>
        <begin position="8"/>
        <end position="153"/>
    </location>
</feature>
<dbReference type="Proteomes" id="UP000319578">
    <property type="component" value="Unassembled WGS sequence"/>
</dbReference>
<accession>A0A0K9YV11</accession>
<proteinExistence type="predicted"/>
<reference evidence="5" key="2">
    <citation type="submission" date="2015-07" db="EMBL/GenBank/DDBJ databases">
        <title>MeaNS - Measles Nucleotide Surveillance Program.</title>
        <authorList>
            <person name="Tran T."/>
            <person name="Druce J."/>
        </authorList>
    </citation>
    <scope>NUCLEOTIDE SEQUENCE</scope>
    <source>
        <strain evidence="5">DSM 9887</strain>
    </source>
</reference>
<dbReference type="PANTHER" id="PTHR43420">
    <property type="entry name" value="ACETYLTRANSFERASE"/>
    <property type="match status" value="1"/>
</dbReference>
<dbReference type="EMBL" id="BJON01000015">
    <property type="protein sequence ID" value="GED70429.1"/>
    <property type="molecule type" value="Genomic_DNA"/>
</dbReference>
<evidence type="ECO:0000313" key="5">
    <source>
        <dbReference type="EMBL" id="KNB72559.1"/>
    </source>
</evidence>
<dbReference type="GO" id="GO:0016747">
    <property type="term" value="F:acyltransferase activity, transferring groups other than amino-acyl groups"/>
    <property type="evidence" value="ECO:0007669"/>
    <property type="project" value="InterPro"/>
</dbReference>
<comment type="caution">
    <text evidence="5">The sequence shown here is derived from an EMBL/GenBank/DDBJ whole genome shotgun (WGS) entry which is preliminary data.</text>
</comment>
<dbReference type="STRING" id="54915.ADS79_11905"/>
<evidence type="ECO:0000313" key="6">
    <source>
        <dbReference type="Proteomes" id="UP000036834"/>
    </source>
</evidence>
<evidence type="ECO:0000259" key="3">
    <source>
        <dbReference type="PROSITE" id="PS51186"/>
    </source>
</evidence>
<dbReference type="PANTHER" id="PTHR43420:SF31">
    <property type="entry name" value="ACETYLTRANSFERASE"/>
    <property type="match status" value="1"/>
</dbReference>
<dbReference type="PATRIC" id="fig|54915.3.peg.1348"/>
<dbReference type="OrthoDB" id="9804948at2"/>
<dbReference type="Pfam" id="PF13527">
    <property type="entry name" value="Acetyltransf_9"/>
    <property type="match status" value="1"/>
</dbReference>
<dbReference type="InterPro" id="IPR000182">
    <property type="entry name" value="GNAT_dom"/>
</dbReference>
<dbReference type="SUPFAM" id="SSF55729">
    <property type="entry name" value="Acyl-CoA N-acyltransferases (Nat)"/>
    <property type="match status" value="1"/>
</dbReference>
<dbReference type="InterPro" id="IPR050680">
    <property type="entry name" value="YpeA/RimI_acetyltransf"/>
</dbReference>
<dbReference type="EMBL" id="LGIQ01000007">
    <property type="protein sequence ID" value="KNB72559.1"/>
    <property type="molecule type" value="Genomic_DNA"/>
</dbReference>
<evidence type="ECO:0000256" key="1">
    <source>
        <dbReference type="ARBA" id="ARBA00022679"/>
    </source>
</evidence>
<organism evidence="5 6">
    <name type="scientific">Brevibacillus reuszeri</name>
    <dbReference type="NCBI Taxonomy" id="54915"/>
    <lineage>
        <taxon>Bacteria</taxon>
        <taxon>Bacillati</taxon>
        <taxon>Bacillota</taxon>
        <taxon>Bacilli</taxon>
        <taxon>Bacillales</taxon>
        <taxon>Paenibacillaceae</taxon>
        <taxon>Brevibacillus</taxon>
    </lineage>
</organism>
<dbReference type="Proteomes" id="UP000036834">
    <property type="component" value="Unassembled WGS sequence"/>
</dbReference>
<dbReference type="RefSeq" id="WP_049738611.1">
    <property type="nucleotide sequence ID" value="NZ_BJON01000015.1"/>
</dbReference>
<dbReference type="InterPro" id="IPR016181">
    <property type="entry name" value="Acyl_CoA_acyltransferase"/>
</dbReference>
<dbReference type="PROSITE" id="PS51186">
    <property type="entry name" value="GNAT"/>
    <property type="match status" value="1"/>
</dbReference>